<dbReference type="PANTHER" id="PTHR13268:SF0">
    <property type="entry name" value="BCAS3 MICROTUBULE ASSOCIATED CELL MIGRATION FACTOR"/>
    <property type="match status" value="1"/>
</dbReference>
<dbReference type="OrthoDB" id="25778at2759"/>
<evidence type="ECO:0008006" key="6">
    <source>
        <dbReference type="Google" id="ProtNLM"/>
    </source>
</evidence>
<accession>A0A8H7PJM7</accession>
<feature type="region of interest" description="Disordered" evidence="1">
    <location>
        <begin position="840"/>
        <end position="866"/>
    </location>
</feature>
<dbReference type="GO" id="GO:0005737">
    <property type="term" value="C:cytoplasm"/>
    <property type="evidence" value="ECO:0007669"/>
    <property type="project" value="TreeGrafter"/>
</dbReference>
<dbReference type="GO" id="GO:0006914">
    <property type="term" value="P:autophagy"/>
    <property type="evidence" value="ECO:0007669"/>
    <property type="project" value="InterPro"/>
</dbReference>
<organism evidence="4 5">
    <name type="scientific">Umbelopsis vinacea</name>
    <dbReference type="NCBI Taxonomy" id="44442"/>
    <lineage>
        <taxon>Eukaryota</taxon>
        <taxon>Fungi</taxon>
        <taxon>Fungi incertae sedis</taxon>
        <taxon>Mucoromycota</taxon>
        <taxon>Mucoromycotina</taxon>
        <taxon>Umbelopsidomycetes</taxon>
        <taxon>Umbelopsidales</taxon>
        <taxon>Umbelopsidaceae</taxon>
        <taxon>Umbelopsis</taxon>
    </lineage>
</organism>
<gene>
    <name evidence="4" type="ORF">INT44_007691</name>
</gene>
<keyword evidence="5" id="KW-1185">Reference proteome</keyword>
<evidence type="ECO:0000313" key="5">
    <source>
        <dbReference type="Proteomes" id="UP000612746"/>
    </source>
</evidence>
<feature type="compositionally biased region" description="Polar residues" evidence="1">
    <location>
        <begin position="710"/>
        <end position="722"/>
    </location>
</feature>
<dbReference type="AlphaFoldDB" id="A0A8H7PJM7"/>
<dbReference type="SUPFAM" id="SSF82171">
    <property type="entry name" value="DPP6 N-terminal domain-like"/>
    <property type="match status" value="1"/>
</dbReference>
<dbReference type="PANTHER" id="PTHR13268">
    <property type="entry name" value="BREAST CARCINOMA AMPLIFIED SEQUENCE 3"/>
    <property type="match status" value="1"/>
</dbReference>
<feature type="region of interest" description="Disordered" evidence="1">
    <location>
        <begin position="986"/>
        <end position="1008"/>
    </location>
</feature>
<feature type="region of interest" description="Disordered" evidence="1">
    <location>
        <begin position="407"/>
        <end position="428"/>
    </location>
</feature>
<dbReference type="InterPro" id="IPR045142">
    <property type="entry name" value="BCAS3-like"/>
</dbReference>
<feature type="domain" description="BCAS3" evidence="2">
    <location>
        <begin position="808"/>
        <end position="905"/>
    </location>
</feature>
<comment type="caution">
    <text evidence="4">The sequence shown here is derived from an EMBL/GenBank/DDBJ whole genome shotgun (WGS) entry which is preliminary data.</text>
</comment>
<evidence type="ECO:0000256" key="1">
    <source>
        <dbReference type="SAM" id="MobiDB-lite"/>
    </source>
</evidence>
<feature type="compositionally biased region" description="Low complexity" evidence="1">
    <location>
        <begin position="415"/>
        <end position="426"/>
    </location>
</feature>
<dbReference type="GO" id="GO:0042594">
    <property type="term" value="P:response to starvation"/>
    <property type="evidence" value="ECO:0007669"/>
    <property type="project" value="TreeGrafter"/>
</dbReference>
<sequence>MVVVPYLSLITGLSISRDPTSLESLSSGISRISSYVASNLPKKRTSLPSFMSSVDPQYNTHYVYGVPQSLPSTLTSEPSEQQLSGAHSSEPDTSTEVFSSPTFAAFDTMNVRRKDQKGLGSIKCLAVGYHDGFQIWDVSHPDNIHELCSIRDEDLFANVTAIHSLVTPRKDKYHGKELDKFEKQRPLVAIVSNHPVAANESAPKNSHEGNPVVDPAALPQPGNLRPQTKCRVQIYSLSTHQVVKTLDDLDSEESLEVTGIQSNDRVIALATNTQSRSRIHVLSSFTLEPFTAPLTDVFHEPGKGSPFTLGSRFIAYATSTPVTNAANNGNPGSGGISGAGLGVLSGEKDVKDAAKEVAKEVVNGVKALSEYGYQTLSNYFTSSPVGEHANMPPVMPPSSVRREVPFNLKDPNDRSANGHAASSAANRKAPHGGMIMVRDILKLPGSPSRNLSASVLAHYRPHSHPIQDLTFNSAGTLLMSVSNQGHTFHVFSILPSGTHTGSNAHLYSLLRGYTDARVEDSKFSADSLWCAVSTARGTTHLYAINPDGGRPEILGHVRGKARNSYAGFAVPRGPQQPKPVSQGPAVRIKQRTPMPNVEAPKPDASSYPPPPGYQHVVHPAYGGQSPPYFVPQTIPPPPLTSDPKTARAKLITTFLSTTKPTYLFRGNQTTPKRQNSSSPKPGMVNLNSLASITSPSLRNIREKATSLGSMITSFSGSNGQHQSPSPSSKGRPSSWISPSDKNNDNRVFGFEEEETTLDDDATKVIGDEVGYQDMYSFHPNGIMTLHRCCIATGIVRRRENGRMVERIELSVREEDIAEWRVSRALDWDEIKLPLEISAVNSSQGKKGPQESNKSKKAHARQVQSTNHTWLSNAEISTYPVTPDDHNLWSLPQFRFQMYEETDSKKLHHTLNSGQVPPTKRLLIRRDMPEPISRRVGRVNKTMARSSKNNEDGNMDEALAELEDNLSKAMQTTFSSSPYGMLGSSPIGTKRISSSAGNASHSSRPITERVPSLSFEDAYLISMGGGATGFEHAGGHGNGFSPPSHAISKSTEDDSSDQMQGSSLIRFDDEEVVSADFDMDDKDAVQVVAENFSQGAYHTVLQGDQVFSPDGDNEVAYPSDSILLSPEIPESI</sequence>
<proteinExistence type="predicted"/>
<dbReference type="Pfam" id="PF21034">
    <property type="entry name" value="BCAS3_WD40"/>
    <property type="match status" value="1"/>
</dbReference>
<dbReference type="EMBL" id="JAEPRA010000015">
    <property type="protein sequence ID" value="KAG2175203.1"/>
    <property type="molecule type" value="Genomic_DNA"/>
</dbReference>
<feature type="region of interest" description="Disordered" evidence="1">
    <location>
        <begin position="71"/>
        <end position="97"/>
    </location>
</feature>
<evidence type="ECO:0000259" key="2">
    <source>
        <dbReference type="Pfam" id="PF12490"/>
    </source>
</evidence>
<feature type="compositionally biased region" description="Low complexity" evidence="1">
    <location>
        <begin position="992"/>
        <end position="1002"/>
    </location>
</feature>
<feature type="region of interest" description="Disordered" evidence="1">
    <location>
        <begin position="662"/>
        <end position="687"/>
    </location>
</feature>
<feature type="region of interest" description="Disordered" evidence="1">
    <location>
        <begin position="710"/>
        <end position="745"/>
    </location>
</feature>
<dbReference type="Proteomes" id="UP000612746">
    <property type="component" value="Unassembled WGS sequence"/>
</dbReference>
<feature type="region of interest" description="Disordered" evidence="1">
    <location>
        <begin position="568"/>
        <end position="606"/>
    </location>
</feature>
<evidence type="ECO:0000259" key="3">
    <source>
        <dbReference type="Pfam" id="PF21034"/>
    </source>
</evidence>
<name>A0A8H7PJM7_9FUNG</name>
<dbReference type="InterPro" id="IPR022175">
    <property type="entry name" value="BCAS3_dom"/>
</dbReference>
<feature type="compositionally biased region" description="Low complexity" evidence="1">
    <location>
        <begin position="723"/>
        <end position="739"/>
    </location>
</feature>
<dbReference type="Pfam" id="PF12490">
    <property type="entry name" value="BCAS3"/>
    <property type="match status" value="1"/>
</dbReference>
<feature type="domain" description="BCAS3 WD40" evidence="3">
    <location>
        <begin position="452"/>
        <end position="568"/>
    </location>
</feature>
<evidence type="ECO:0000313" key="4">
    <source>
        <dbReference type="EMBL" id="KAG2175203.1"/>
    </source>
</evidence>
<protein>
    <recommendedName>
        <fullName evidence="6">BCAS3 domain-containing protein</fullName>
    </recommendedName>
</protein>
<dbReference type="InterPro" id="IPR048382">
    <property type="entry name" value="BCAS3_WD40"/>
</dbReference>
<reference evidence="4" key="1">
    <citation type="submission" date="2020-12" db="EMBL/GenBank/DDBJ databases">
        <title>Metabolic potential, ecology and presence of endohyphal bacteria is reflected in genomic diversity of Mucoromycotina.</title>
        <authorList>
            <person name="Muszewska A."/>
            <person name="Okrasinska A."/>
            <person name="Steczkiewicz K."/>
            <person name="Drgas O."/>
            <person name="Orlowska M."/>
            <person name="Perlinska-Lenart U."/>
            <person name="Aleksandrzak-Piekarczyk T."/>
            <person name="Szatraj K."/>
            <person name="Zielenkiewicz U."/>
            <person name="Pilsyk S."/>
            <person name="Malc E."/>
            <person name="Mieczkowski P."/>
            <person name="Kruszewska J.S."/>
            <person name="Biernat P."/>
            <person name="Pawlowska J."/>
        </authorList>
    </citation>
    <scope>NUCLEOTIDE SEQUENCE</scope>
    <source>
        <strain evidence="4">WA0000051536</strain>
    </source>
</reference>
<feature type="region of interest" description="Disordered" evidence="1">
    <location>
        <begin position="1029"/>
        <end position="1060"/>
    </location>
</feature>